<dbReference type="Pfam" id="PF23914">
    <property type="entry name" value="TPR_CcmH_CycH"/>
    <property type="match status" value="1"/>
</dbReference>
<feature type="repeat" description="TPR" evidence="1">
    <location>
        <begin position="210"/>
        <end position="243"/>
    </location>
</feature>
<dbReference type="InterPro" id="IPR011990">
    <property type="entry name" value="TPR-like_helical_dom_sf"/>
</dbReference>
<dbReference type="InterPro" id="IPR056413">
    <property type="entry name" value="TPR_CcmH_CycH"/>
</dbReference>
<dbReference type="Pfam" id="PF13432">
    <property type="entry name" value="TPR_16"/>
    <property type="match status" value="1"/>
</dbReference>
<dbReference type="SMART" id="SM00028">
    <property type="entry name" value="TPR"/>
    <property type="match status" value="5"/>
</dbReference>
<feature type="domain" description="Cytochrome c-type biogenesis protein H TPR" evidence="2">
    <location>
        <begin position="129"/>
        <end position="239"/>
    </location>
</feature>
<keyword evidence="1" id="KW-0802">TPR repeat</keyword>
<dbReference type="KEGG" id="emv:HQR01_01730"/>
<dbReference type="GO" id="GO:0006493">
    <property type="term" value="P:protein O-linked glycosylation"/>
    <property type="evidence" value="ECO:0007669"/>
    <property type="project" value="InterPro"/>
</dbReference>
<dbReference type="Proteomes" id="UP000504693">
    <property type="component" value="Chromosome"/>
</dbReference>
<dbReference type="InterPro" id="IPR027417">
    <property type="entry name" value="P-loop_NTPase"/>
</dbReference>
<dbReference type="RefSeq" id="WP_173212078.1">
    <property type="nucleotide sequence ID" value="NZ_CP053921.1"/>
</dbReference>
<name>A0A7D3XXU9_9SPHN</name>
<dbReference type="PROSITE" id="PS50005">
    <property type="entry name" value="TPR"/>
    <property type="match status" value="2"/>
</dbReference>
<accession>A0A7D3XXU9</accession>
<dbReference type="SUPFAM" id="SSF52540">
    <property type="entry name" value="P-loop containing nucleoside triphosphate hydrolases"/>
    <property type="match status" value="1"/>
</dbReference>
<dbReference type="PANTHER" id="PTHR44366:SF1">
    <property type="entry name" value="UDP-N-ACETYLGLUCOSAMINE--PEPTIDE N-ACETYLGLUCOSAMINYLTRANSFERASE 110 KDA SUBUNIT"/>
    <property type="match status" value="1"/>
</dbReference>
<dbReference type="SUPFAM" id="SSF48452">
    <property type="entry name" value="TPR-like"/>
    <property type="match status" value="1"/>
</dbReference>
<dbReference type="InterPro" id="IPR037919">
    <property type="entry name" value="OGT"/>
</dbReference>
<evidence type="ECO:0000313" key="3">
    <source>
        <dbReference type="EMBL" id="QKG70192.1"/>
    </source>
</evidence>
<evidence type="ECO:0000313" key="4">
    <source>
        <dbReference type="Proteomes" id="UP000504693"/>
    </source>
</evidence>
<evidence type="ECO:0000259" key="2">
    <source>
        <dbReference type="Pfam" id="PF23914"/>
    </source>
</evidence>
<keyword evidence="3" id="KW-0808">Transferase</keyword>
<dbReference type="InterPro" id="IPR019734">
    <property type="entry name" value="TPR_rpt"/>
</dbReference>
<feature type="repeat" description="TPR" evidence="1">
    <location>
        <begin position="142"/>
        <end position="175"/>
    </location>
</feature>
<dbReference type="Gene3D" id="3.40.50.300">
    <property type="entry name" value="P-loop containing nucleotide triphosphate hydrolases"/>
    <property type="match status" value="1"/>
</dbReference>
<sequence>MTHPSAIPSHLSPQVLEAMSRFRMDDNHGALSIAEAALVEAADKAPLMAVASLAALRLGLPQRAIPHLESLIALNPGDRASRANLANAYVQVGKHELALELVRGETAPGLARIEGFILQEANDFAGAVAAYRRAIAGDPNDLSSWNNLGNVLSASGDVDGAIEALERAISIAPGELRIYLNLAEVLKEADRPEARLRVLTDARKLAPEDQQVLVELGMTYARVDDLDSAISTMKHAINLSPGFCDAHIELGMIYENLNRVEELTELVGSVDQTKAPAEFAFLLAWQARREGRFEDAAELASRIPETVHPRRRFHLIGGIEDRRGNANEAFAAFEQMNREAIDSSPPPIGPTYREEVTSDLAKWTDEWAREWPPFEPSDQYRDPVFLVGFPRSGTTLLDTMLMGQGELSVLEERPMMARTIRQLGENEDLPSLTPERVHELREMYFTYAREFGWDGTRWLVDKHPLNMERVPTIHRLFPNARVILAERHPYDVVLSCFMANFQLNLAMRSFADLEEAARTYDAVWRAWQRGIELFPVDWRAVRYERLVADPRAELEPLVSWLGLGWNDRLLDHTTTARERGRVRTASYSQIGESLYIRATDRWKRYAEHLKPVIPILRPWAEKMDYLQER</sequence>
<dbReference type="GO" id="GO:0097363">
    <property type="term" value="F:protein O-acetylglucosaminyltransferase activity"/>
    <property type="evidence" value="ECO:0007669"/>
    <property type="project" value="TreeGrafter"/>
</dbReference>
<dbReference type="Gene3D" id="1.25.40.10">
    <property type="entry name" value="Tetratricopeptide repeat domain"/>
    <property type="match status" value="1"/>
</dbReference>
<dbReference type="AlphaFoldDB" id="A0A7D3XXU9"/>
<reference evidence="3 4" key="1">
    <citation type="submission" date="2020-05" db="EMBL/GenBank/DDBJ databases">
        <title>Erythrobacter mangrovi sp. nov., isolated from rhizosphere soil of mangrove plant (Kandelia candel).</title>
        <authorList>
            <person name="Ye Y.H."/>
        </authorList>
    </citation>
    <scope>NUCLEOTIDE SEQUENCE [LARGE SCALE GENOMIC DNA]</scope>
    <source>
        <strain evidence="3 4">EB310</strain>
    </source>
</reference>
<dbReference type="PANTHER" id="PTHR44366">
    <property type="entry name" value="UDP-N-ACETYLGLUCOSAMINE--PEPTIDE N-ACETYLGLUCOSAMINYLTRANSFERASE 110 KDA SUBUNIT"/>
    <property type="match status" value="1"/>
</dbReference>
<dbReference type="EMBL" id="CP053921">
    <property type="protein sequence ID" value="QKG70192.1"/>
    <property type="molecule type" value="Genomic_DNA"/>
</dbReference>
<evidence type="ECO:0000256" key="1">
    <source>
        <dbReference type="PROSITE-ProRule" id="PRU00339"/>
    </source>
</evidence>
<proteinExistence type="predicted"/>
<gene>
    <name evidence="3" type="ORF">HQR01_01730</name>
</gene>
<dbReference type="Pfam" id="PF13469">
    <property type="entry name" value="Sulfotransfer_3"/>
    <property type="match status" value="1"/>
</dbReference>
<keyword evidence="4" id="KW-1185">Reference proteome</keyword>
<organism evidence="3 4">
    <name type="scientific">Erythrobacter mangrovi</name>
    <dbReference type="NCBI Taxonomy" id="2739433"/>
    <lineage>
        <taxon>Bacteria</taxon>
        <taxon>Pseudomonadati</taxon>
        <taxon>Pseudomonadota</taxon>
        <taxon>Alphaproteobacteria</taxon>
        <taxon>Sphingomonadales</taxon>
        <taxon>Erythrobacteraceae</taxon>
        <taxon>Erythrobacter/Porphyrobacter group</taxon>
        <taxon>Erythrobacter</taxon>
    </lineage>
</organism>
<protein>
    <submittedName>
        <fullName evidence="3">Sulfotransferase</fullName>
    </submittedName>
</protein>